<gene>
    <name evidence="1" type="primary">ga12203</name>
    <name evidence="1" type="ORF">PR202_ga12203</name>
</gene>
<dbReference type="Proteomes" id="UP001054889">
    <property type="component" value="Unassembled WGS sequence"/>
</dbReference>
<reference evidence="1" key="1">
    <citation type="journal article" date="2018" name="DNA Res.">
        <title>Multiple hybrid de novo genome assembly of finger millet, an orphan allotetraploid crop.</title>
        <authorList>
            <person name="Hatakeyama M."/>
            <person name="Aluri S."/>
            <person name="Balachadran M.T."/>
            <person name="Sivarajan S.R."/>
            <person name="Patrignani A."/>
            <person name="Gruter S."/>
            <person name="Poveda L."/>
            <person name="Shimizu-Inatsugi R."/>
            <person name="Baeten J."/>
            <person name="Francoijs K.J."/>
            <person name="Nataraja K.N."/>
            <person name="Reddy Y.A.N."/>
            <person name="Phadnis S."/>
            <person name="Ravikumar R.L."/>
            <person name="Schlapbach R."/>
            <person name="Sreeman S.M."/>
            <person name="Shimizu K.K."/>
        </authorList>
    </citation>
    <scope>NUCLEOTIDE SEQUENCE</scope>
</reference>
<protein>
    <submittedName>
        <fullName evidence="1">Uncharacterized protein</fullName>
    </submittedName>
</protein>
<name>A0AAV5CBH6_ELECO</name>
<sequence length="56" mass="6494">MNTRSRYVLFRSISSSWTADWAFDRVPFTRDLATESTTSAIAFRPLFFRVCWLVGG</sequence>
<proteinExistence type="predicted"/>
<evidence type="ECO:0000313" key="2">
    <source>
        <dbReference type="Proteomes" id="UP001054889"/>
    </source>
</evidence>
<dbReference type="AlphaFoldDB" id="A0AAV5CBH6"/>
<reference evidence="1" key="2">
    <citation type="submission" date="2021-12" db="EMBL/GenBank/DDBJ databases">
        <title>Resequencing data analysis of finger millet.</title>
        <authorList>
            <person name="Hatakeyama M."/>
            <person name="Aluri S."/>
            <person name="Balachadran M.T."/>
            <person name="Sivarajan S.R."/>
            <person name="Poveda L."/>
            <person name="Shimizu-Inatsugi R."/>
            <person name="Schlapbach R."/>
            <person name="Sreeman S.M."/>
            <person name="Shimizu K.K."/>
        </authorList>
    </citation>
    <scope>NUCLEOTIDE SEQUENCE</scope>
</reference>
<accession>A0AAV5CBH6</accession>
<evidence type="ECO:0000313" key="1">
    <source>
        <dbReference type="EMBL" id="GJM95465.1"/>
    </source>
</evidence>
<dbReference type="EMBL" id="BQKI01000005">
    <property type="protein sequence ID" value="GJM95465.1"/>
    <property type="molecule type" value="Genomic_DNA"/>
</dbReference>
<keyword evidence="2" id="KW-1185">Reference proteome</keyword>
<organism evidence="1 2">
    <name type="scientific">Eleusine coracana subsp. coracana</name>
    <dbReference type="NCBI Taxonomy" id="191504"/>
    <lineage>
        <taxon>Eukaryota</taxon>
        <taxon>Viridiplantae</taxon>
        <taxon>Streptophyta</taxon>
        <taxon>Embryophyta</taxon>
        <taxon>Tracheophyta</taxon>
        <taxon>Spermatophyta</taxon>
        <taxon>Magnoliopsida</taxon>
        <taxon>Liliopsida</taxon>
        <taxon>Poales</taxon>
        <taxon>Poaceae</taxon>
        <taxon>PACMAD clade</taxon>
        <taxon>Chloridoideae</taxon>
        <taxon>Cynodonteae</taxon>
        <taxon>Eleusininae</taxon>
        <taxon>Eleusine</taxon>
    </lineage>
</organism>
<comment type="caution">
    <text evidence="1">The sequence shown here is derived from an EMBL/GenBank/DDBJ whole genome shotgun (WGS) entry which is preliminary data.</text>
</comment>